<protein>
    <submittedName>
        <fullName evidence="3">Uncharacterized protein</fullName>
    </submittedName>
</protein>
<name>A0A540KUZ5_MALBA</name>
<accession>A0A540KUZ5</accession>
<feature type="region of interest" description="Disordered" evidence="1">
    <location>
        <begin position="29"/>
        <end position="63"/>
    </location>
</feature>
<reference evidence="3 4" key="1">
    <citation type="journal article" date="2019" name="G3 (Bethesda)">
        <title>Sequencing of a Wild Apple (Malus baccata) Genome Unravels the Differences Between Cultivated and Wild Apple Species Regarding Disease Resistance and Cold Tolerance.</title>
        <authorList>
            <person name="Chen X."/>
        </authorList>
    </citation>
    <scope>NUCLEOTIDE SEQUENCE [LARGE SCALE GENOMIC DNA]</scope>
    <source>
        <strain evidence="4">cv. Shandingzi</strain>
        <tissue evidence="3">Leaves</tissue>
    </source>
</reference>
<evidence type="ECO:0000256" key="1">
    <source>
        <dbReference type="SAM" id="MobiDB-lite"/>
    </source>
</evidence>
<keyword evidence="4" id="KW-1185">Reference proteome</keyword>
<evidence type="ECO:0000256" key="2">
    <source>
        <dbReference type="SAM" id="Phobius"/>
    </source>
</evidence>
<feature type="transmembrane region" description="Helical" evidence="2">
    <location>
        <begin position="211"/>
        <end position="229"/>
    </location>
</feature>
<comment type="caution">
    <text evidence="3">The sequence shown here is derived from an EMBL/GenBank/DDBJ whole genome shotgun (WGS) entry which is preliminary data.</text>
</comment>
<feature type="region of interest" description="Disordered" evidence="1">
    <location>
        <begin position="87"/>
        <end position="116"/>
    </location>
</feature>
<gene>
    <name evidence="3" type="ORF">C1H46_036412</name>
</gene>
<keyword evidence="2" id="KW-0472">Membrane</keyword>
<dbReference type="Proteomes" id="UP000315295">
    <property type="component" value="Unassembled WGS sequence"/>
</dbReference>
<keyword evidence="2" id="KW-0812">Transmembrane</keyword>
<keyword evidence="2" id="KW-1133">Transmembrane helix</keyword>
<proteinExistence type="predicted"/>
<dbReference type="AlphaFoldDB" id="A0A540KUZ5"/>
<evidence type="ECO:0000313" key="3">
    <source>
        <dbReference type="EMBL" id="TQD78016.1"/>
    </source>
</evidence>
<organism evidence="3 4">
    <name type="scientific">Malus baccata</name>
    <name type="common">Siberian crab apple</name>
    <name type="synonym">Pyrus baccata</name>
    <dbReference type="NCBI Taxonomy" id="106549"/>
    <lineage>
        <taxon>Eukaryota</taxon>
        <taxon>Viridiplantae</taxon>
        <taxon>Streptophyta</taxon>
        <taxon>Embryophyta</taxon>
        <taxon>Tracheophyta</taxon>
        <taxon>Spermatophyta</taxon>
        <taxon>Magnoliopsida</taxon>
        <taxon>eudicotyledons</taxon>
        <taxon>Gunneridae</taxon>
        <taxon>Pentapetalae</taxon>
        <taxon>rosids</taxon>
        <taxon>fabids</taxon>
        <taxon>Rosales</taxon>
        <taxon>Rosaceae</taxon>
        <taxon>Amygdaloideae</taxon>
        <taxon>Maleae</taxon>
        <taxon>Malus</taxon>
    </lineage>
</organism>
<dbReference type="EMBL" id="VIEB01000931">
    <property type="protein sequence ID" value="TQD78016.1"/>
    <property type="molecule type" value="Genomic_DNA"/>
</dbReference>
<feature type="compositionally biased region" description="Basic residues" evidence="1">
    <location>
        <begin position="87"/>
        <end position="98"/>
    </location>
</feature>
<evidence type="ECO:0000313" key="4">
    <source>
        <dbReference type="Proteomes" id="UP000315295"/>
    </source>
</evidence>
<sequence length="260" mass="29825">MNSTVYYYFKLPNFSIILHKIAILSCNSKPQTEETGNPSPPSMEASRSPLRDRHGSRSSRSSKLIVATQKAFSSSFSGLSLSIRFKPPKAKGREKRSRPSWTSYKEREPRRVMGNLRSGPSRDPYLLISTVEYGTDVTASMCHHPSVVLVRVECVESHHRITEGSSSVHQAKKPVLGYFLYSREFDDLEFLFLHLLTIFRFRFRVDVLAQMRYALLLLVVGYLINYTAYHSTRIVFHFMNFSWGGFLVNSGNWNCLTFTC</sequence>